<proteinExistence type="predicted"/>
<comment type="caution">
    <text evidence="1">The sequence shown here is derived from an EMBL/GenBank/DDBJ whole genome shotgun (WGS) entry which is preliminary data.</text>
</comment>
<protein>
    <submittedName>
        <fullName evidence="1">Uncharacterized protein</fullName>
    </submittedName>
</protein>
<dbReference type="EMBL" id="BARS01035706">
    <property type="protein sequence ID" value="GAG21599.1"/>
    <property type="molecule type" value="Genomic_DNA"/>
</dbReference>
<name>X0VT59_9ZZZZ</name>
<reference evidence="1" key="1">
    <citation type="journal article" date="2014" name="Front. Microbiol.">
        <title>High frequency of phylogenetically diverse reductive dehalogenase-homologous genes in deep subseafloor sedimentary metagenomes.</title>
        <authorList>
            <person name="Kawai M."/>
            <person name="Futagami T."/>
            <person name="Toyoda A."/>
            <person name="Takaki Y."/>
            <person name="Nishi S."/>
            <person name="Hori S."/>
            <person name="Arai W."/>
            <person name="Tsubouchi T."/>
            <person name="Morono Y."/>
            <person name="Uchiyama I."/>
            <person name="Ito T."/>
            <person name="Fujiyama A."/>
            <person name="Inagaki F."/>
            <person name="Takami H."/>
        </authorList>
    </citation>
    <scope>NUCLEOTIDE SEQUENCE</scope>
    <source>
        <strain evidence="1">Expedition CK06-06</strain>
    </source>
</reference>
<gene>
    <name evidence="1" type="ORF">S01H1_54986</name>
</gene>
<sequence>YPVPERERVWMIIGECCRSLPWSQAQNPPVRVSGKFGPNWYDLEDIPEGMI</sequence>
<accession>X0VT59</accession>
<evidence type="ECO:0000313" key="1">
    <source>
        <dbReference type="EMBL" id="GAG21599.1"/>
    </source>
</evidence>
<organism evidence="1">
    <name type="scientific">marine sediment metagenome</name>
    <dbReference type="NCBI Taxonomy" id="412755"/>
    <lineage>
        <taxon>unclassified sequences</taxon>
        <taxon>metagenomes</taxon>
        <taxon>ecological metagenomes</taxon>
    </lineage>
</organism>
<dbReference type="AlphaFoldDB" id="X0VT59"/>
<feature type="non-terminal residue" evidence="1">
    <location>
        <position position="1"/>
    </location>
</feature>